<feature type="region of interest" description="Disordered" evidence="1">
    <location>
        <begin position="1"/>
        <end position="35"/>
    </location>
</feature>
<organism evidence="2 3">
    <name type="scientific">Clathrospora elynae</name>
    <dbReference type="NCBI Taxonomy" id="706981"/>
    <lineage>
        <taxon>Eukaryota</taxon>
        <taxon>Fungi</taxon>
        <taxon>Dikarya</taxon>
        <taxon>Ascomycota</taxon>
        <taxon>Pezizomycotina</taxon>
        <taxon>Dothideomycetes</taxon>
        <taxon>Pleosporomycetidae</taxon>
        <taxon>Pleosporales</taxon>
        <taxon>Diademaceae</taxon>
        <taxon>Clathrospora</taxon>
    </lineage>
</organism>
<feature type="region of interest" description="Disordered" evidence="1">
    <location>
        <begin position="103"/>
        <end position="146"/>
    </location>
</feature>
<proteinExistence type="predicted"/>
<feature type="region of interest" description="Disordered" evidence="1">
    <location>
        <begin position="372"/>
        <end position="392"/>
    </location>
</feature>
<keyword evidence="3" id="KW-1185">Reference proteome</keyword>
<dbReference type="Proteomes" id="UP000800038">
    <property type="component" value="Unassembled WGS sequence"/>
</dbReference>
<gene>
    <name evidence="2" type="ORF">EJ02DRAFT_516290</name>
</gene>
<accession>A0A6A5S7E1</accession>
<feature type="compositionally biased region" description="Polar residues" evidence="1">
    <location>
        <begin position="312"/>
        <end position="323"/>
    </location>
</feature>
<dbReference type="EMBL" id="ML976243">
    <property type="protein sequence ID" value="KAF1935699.1"/>
    <property type="molecule type" value="Genomic_DNA"/>
</dbReference>
<feature type="region of interest" description="Disordered" evidence="1">
    <location>
        <begin position="304"/>
        <end position="325"/>
    </location>
</feature>
<protein>
    <submittedName>
        <fullName evidence="2">Uncharacterized protein</fullName>
    </submittedName>
</protein>
<evidence type="ECO:0000256" key="1">
    <source>
        <dbReference type="SAM" id="MobiDB-lite"/>
    </source>
</evidence>
<feature type="region of interest" description="Disordered" evidence="1">
    <location>
        <begin position="55"/>
        <end position="75"/>
    </location>
</feature>
<reference evidence="2" key="1">
    <citation type="journal article" date="2020" name="Stud. Mycol.">
        <title>101 Dothideomycetes genomes: a test case for predicting lifestyles and emergence of pathogens.</title>
        <authorList>
            <person name="Haridas S."/>
            <person name="Albert R."/>
            <person name="Binder M."/>
            <person name="Bloem J."/>
            <person name="Labutti K."/>
            <person name="Salamov A."/>
            <person name="Andreopoulos B."/>
            <person name="Baker S."/>
            <person name="Barry K."/>
            <person name="Bills G."/>
            <person name="Bluhm B."/>
            <person name="Cannon C."/>
            <person name="Castanera R."/>
            <person name="Culley D."/>
            <person name="Daum C."/>
            <person name="Ezra D."/>
            <person name="Gonzalez J."/>
            <person name="Henrissat B."/>
            <person name="Kuo A."/>
            <person name="Liang C."/>
            <person name="Lipzen A."/>
            <person name="Lutzoni F."/>
            <person name="Magnuson J."/>
            <person name="Mondo S."/>
            <person name="Nolan M."/>
            <person name="Ohm R."/>
            <person name="Pangilinan J."/>
            <person name="Park H.-J."/>
            <person name="Ramirez L."/>
            <person name="Alfaro M."/>
            <person name="Sun H."/>
            <person name="Tritt A."/>
            <person name="Yoshinaga Y."/>
            <person name="Zwiers L.-H."/>
            <person name="Turgeon B."/>
            <person name="Goodwin S."/>
            <person name="Spatafora J."/>
            <person name="Crous P."/>
            <person name="Grigoriev I."/>
        </authorList>
    </citation>
    <scope>NUCLEOTIDE SEQUENCE</scope>
    <source>
        <strain evidence="2">CBS 161.51</strain>
    </source>
</reference>
<name>A0A6A5S7E1_9PLEO</name>
<sequence length="392" mass="42777">MATYHGPSRTPSRRALGDVTPGSINIPSKGFGPSEVARAQSPLKQVTTHFVDQENLENPNAYSKGKKRGIDEVDSAETAENAKMLACGRDESVVSSGARLTTDAVHRHTQNNPIGLADPGSPTERATPSLSPEPGPEPIQVSQKSNPSFSDLLNYDLCASQKSEHGAPFVRMPAPAPIAVEQKKSRAEQLRTRLKFGLYKVKTNQVDKCDADVIGRYEARASYSLDALNASASTAMTSSSDALASHRVLNITISSPRRVQGPVFVRANLDPHRPIQKLGPAPIEFAIPTDNRPASSRMIHLSSSPVKAHFPKSTSPDQLTSPVRQKAHYCMPTEQRTRMGEHDAEEINVREETAHGRLKRMKERIYIERNLSSSGGRGSAAEGLLQLMHDRR</sequence>
<dbReference type="AlphaFoldDB" id="A0A6A5S7E1"/>
<feature type="compositionally biased region" description="Low complexity" evidence="1">
    <location>
        <begin position="372"/>
        <end position="384"/>
    </location>
</feature>
<evidence type="ECO:0000313" key="3">
    <source>
        <dbReference type="Proteomes" id="UP000800038"/>
    </source>
</evidence>
<dbReference type="OrthoDB" id="5345625at2759"/>
<evidence type="ECO:0000313" key="2">
    <source>
        <dbReference type="EMBL" id="KAF1935699.1"/>
    </source>
</evidence>